<protein>
    <recommendedName>
        <fullName evidence="4">PAS domain-containing protein</fullName>
    </recommendedName>
</protein>
<evidence type="ECO:0000313" key="6">
    <source>
        <dbReference type="Proteomes" id="UP000612349"/>
    </source>
</evidence>
<evidence type="ECO:0000256" key="3">
    <source>
        <dbReference type="ARBA" id="ARBA00022991"/>
    </source>
</evidence>
<evidence type="ECO:0000256" key="2">
    <source>
        <dbReference type="ARBA" id="ARBA00022643"/>
    </source>
</evidence>
<feature type="domain" description="PAS" evidence="4">
    <location>
        <begin position="33"/>
        <end position="128"/>
    </location>
</feature>
<keyword evidence="6" id="KW-1185">Reference proteome</keyword>
<accession>A0A916Z0K5</accession>
<dbReference type="PANTHER" id="PTHR47429:SF2">
    <property type="entry name" value="PROTEIN TWIN LOV 1"/>
    <property type="match status" value="1"/>
</dbReference>
<dbReference type="InterPro" id="IPR035965">
    <property type="entry name" value="PAS-like_dom_sf"/>
</dbReference>
<dbReference type="Pfam" id="PF13426">
    <property type="entry name" value="PAS_9"/>
    <property type="match status" value="1"/>
</dbReference>
<dbReference type="SUPFAM" id="SSF55785">
    <property type="entry name" value="PYP-like sensor domain (PAS domain)"/>
    <property type="match status" value="1"/>
</dbReference>
<keyword evidence="2" id="KW-0288">FMN</keyword>
<dbReference type="PANTHER" id="PTHR47429">
    <property type="entry name" value="PROTEIN TWIN LOV 1"/>
    <property type="match status" value="1"/>
</dbReference>
<dbReference type="Gene3D" id="3.30.450.20">
    <property type="entry name" value="PAS domain"/>
    <property type="match status" value="1"/>
</dbReference>
<reference evidence="5" key="2">
    <citation type="submission" date="2020-09" db="EMBL/GenBank/DDBJ databases">
        <authorList>
            <person name="Sun Q."/>
            <person name="Zhou Y."/>
        </authorList>
    </citation>
    <scope>NUCLEOTIDE SEQUENCE</scope>
    <source>
        <strain evidence="5">CGMCC 1.15360</strain>
    </source>
</reference>
<dbReference type="InterPro" id="IPR000014">
    <property type="entry name" value="PAS"/>
</dbReference>
<evidence type="ECO:0000256" key="1">
    <source>
        <dbReference type="ARBA" id="ARBA00022630"/>
    </source>
</evidence>
<sequence length="181" mass="19600">MSIKQELHPLPPSLAAFMDKSTVAFTVADALLPDFPLVHANPSFTKLTEFSKEAVVGHNCRFLQPEGGGGPVRAQIRKFLDTDAVKDGRFVIPNVTASGRPFLNLLYMSKIERAGKCIYILGSQFDISSRDKEAAERYDEALTKDLSGMRVATGETGHVLTGTFSALASSAAIIARAKLEE</sequence>
<dbReference type="Proteomes" id="UP000612349">
    <property type="component" value="Unassembled WGS sequence"/>
</dbReference>
<dbReference type="EMBL" id="BMIP01000003">
    <property type="protein sequence ID" value="GGD70071.1"/>
    <property type="molecule type" value="Genomic_DNA"/>
</dbReference>
<dbReference type="NCBIfam" id="TIGR00229">
    <property type="entry name" value="sensory_box"/>
    <property type="match status" value="1"/>
</dbReference>
<reference evidence="5" key="1">
    <citation type="journal article" date="2014" name="Int. J. Syst. Evol. Microbiol.">
        <title>Complete genome sequence of Corynebacterium casei LMG S-19264T (=DSM 44701T), isolated from a smear-ripened cheese.</title>
        <authorList>
            <consortium name="US DOE Joint Genome Institute (JGI-PGF)"/>
            <person name="Walter F."/>
            <person name="Albersmeier A."/>
            <person name="Kalinowski J."/>
            <person name="Ruckert C."/>
        </authorList>
    </citation>
    <scope>NUCLEOTIDE SEQUENCE</scope>
    <source>
        <strain evidence="5">CGMCC 1.15360</strain>
    </source>
</reference>
<keyword evidence="3" id="KW-0157">Chromophore</keyword>
<dbReference type="CDD" id="cd00130">
    <property type="entry name" value="PAS"/>
    <property type="match status" value="1"/>
</dbReference>
<name>A0A916Z0K5_9SPHN</name>
<comment type="caution">
    <text evidence="5">The sequence shown here is derived from an EMBL/GenBank/DDBJ whole genome shotgun (WGS) entry which is preliminary data.</text>
</comment>
<gene>
    <name evidence="5" type="ORF">GCM10010990_19510</name>
</gene>
<organism evidence="5 6">
    <name type="scientific">Croceicoccus mobilis</name>
    <dbReference type="NCBI Taxonomy" id="1703339"/>
    <lineage>
        <taxon>Bacteria</taxon>
        <taxon>Pseudomonadati</taxon>
        <taxon>Pseudomonadota</taxon>
        <taxon>Alphaproteobacteria</taxon>
        <taxon>Sphingomonadales</taxon>
        <taxon>Erythrobacteraceae</taxon>
        <taxon>Croceicoccus</taxon>
    </lineage>
</organism>
<dbReference type="AlphaFoldDB" id="A0A916Z0K5"/>
<dbReference type="RefSeq" id="WP_066777816.1">
    <property type="nucleotide sequence ID" value="NZ_BMIP01000003.1"/>
</dbReference>
<proteinExistence type="predicted"/>
<evidence type="ECO:0000259" key="4">
    <source>
        <dbReference type="Pfam" id="PF13426"/>
    </source>
</evidence>
<keyword evidence="1" id="KW-0285">Flavoprotein</keyword>
<evidence type="ECO:0000313" key="5">
    <source>
        <dbReference type="EMBL" id="GGD70071.1"/>
    </source>
</evidence>